<dbReference type="EMBL" id="ML992505">
    <property type="protein sequence ID" value="KAF2224182.1"/>
    <property type="molecule type" value="Genomic_DNA"/>
</dbReference>
<evidence type="ECO:0000313" key="3">
    <source>
        <dbReference type="Proteomes" id="UP000799538"/>
    </source>
</evidence>
<organism evidence="2 3">
    <name type="scientific">Elsinoe ampelina</name>
    <dbReference type="NCBI Taxonomy" id="302913"/>
    <lineage>
        <taxon>Eukaryota</taxon>
        <taxon>Fungi</taxon>
        <taxon>Dikarya</taxon>
        <taxon>Ascomycota</taxon>
        <taxon>Pezizomycotina</taxon>
        <taxon>Dothideomycetes</taxon>
        <taxon>Dothideomycetidae</taxon>
        <taxon>Myriangiales</taxon>
        <taxon>Elsinoaceae</taxon>
        <taxon>Elsinoe</taxon>
    </lineage>
</organism>
<keyword evidence="1" id="KW-0812">Transmembrane</keyword>
<name>A0A6A6GEN2_9PEZI</name>
<gene>
    <name evidence="2" type="ORF">BDZ85DRAFT_98504</name>
</gene>
<protein>
    <submittedName>
        <fullName evidence="2">Uncharacterized protein</fullName>
    </submittedName>
</protein>
<feature type="transmembrane region" description="Helical" evidence="1">
    <location>
        <begin position="133"/>
        <end position="153"/>
    </location>
</feature>
<keyword evidence="3" id="KW-1185">Reference proteome</keyword>
<proteinExistence type="predicted"/>
<keyword evidence="1" id="KW-1133">Transmembrane helix</keyword>
<dbReference type="AlphaFoldDB" id="A0A6A6GEN2"/>
<evidence type="ECO:0000256" key="1">
    <source>
        <dbReference type="SAM" id="Phobius"/>
    </source>
</evidence>
<feature type="transmembrane region" description="Helical" evidence="1">
    <location>
        <begin position="44"/>
        <end position="62"/>
    </location>
</feature>
<dbReference type="Proteomes" id="UP000799538">
    <property type="component" value="Unassembled WGS sequence"/>
</dbReference>
<accession>A0A6A6GEN2</accession>
<feature type="transmembrane region" description="Helical" evidence="1">
    <location>
        <begin position="20"/>
        <end position="38"/>
    </location>
</feature>
<reference evidence="3" key="1">
    <citation type="journal article" date="2020" name="Stud. Mycol.">
        <title>101 Dothideomycetes genomes: A test case for predicting lifestyles and emergence of pathogens.</title>
        <authorList>
            <person name="Haridas S."/>
            <person name="Albert R."/>
            <person name="Binder M."/>
            <person name="Bloem J."/>
            <person name="LaButti K."/>
            <person name="Salamov A."/>
            <person name="Andreopoulos B."/>
            <person name="Baker S."/>
            <person name="Barry K."/>
            <person name="Bills G."/>
            <person name="Bluhm B."/>
            <person name="Cannon C."/>
            <person name="Castanera R."/>
            <person name="Culley D."/>
            <person name="Daum C."/>
            <person name="Ezra D."/>
            <person name="Gonzalez J."/>
            <person name="Henrissat B."/>
            <person name="Kuo A."/>
            <person name="Liang C."/>
            <person name="Lipzen A."/>
            <person name="Lutzoni F."/>
            <person name="Magnuson J."/>
            <person name="Mondo S."/>
            <person name="Nolan M."/>
            <person name="Ohm R."/>
            <person name="Pangilinan J."/>
            <person name="Park H.-J."/>
            <person name="Ramirez L."/>
            <person name="Alfaro M."/>
            <person name="Sun H."/>
            <person name="Tritt A."/>
            <person name="Yoshinaga Y."/>
            <person name="Zwiers L.-H."/>
            <person name="Turgeon B."/>
            <person name="Goodwin S."/>
            <person name="Spatafora J."/>
            <person name="Crous P."/>
            <person name="Grigoriev I."/>
        </authorList>
    </citation>
    <scope>NUCLEOTIDE SEQUENCE [LARGE SCALE GENOMIC DNA]</scope>
    <source>
        <strain evidence="3">CECT 20119</strain>
    </source>
</reference>
<keyword evidence="1" id="KW-0472">Membrane</keyword>
<sequence length="221" mass="24276">MTAQRTIPPRRRVVSLLRKVSTTSILPAIPLLILHSALTNRLHLTLVVIPLLTSTILGLTILRKARKLALQLATNDSSPSPPEIKKAKKKVLLLFIFDLALATVYAILLVSIHVKAIKSSRTSMLTAYVCMPLWVNLFAHSLLATRILCKALVGCVKRKHMRTLQSRGWKGSRCMKPGVNPCSERETAETATMWNGNEKDVLLTPTTTVDDARGEVGPVAA</sequence>
<feature type="transmembrane region" description="Helical" evidence="1">
    <location>
        <begin position="91"/>
        <end position="113"/>
    </location>
</feature>
<evidence type="ECO:0000313" key="2">
    <source>
        <dbReference type="EMBL" id="KAF2224182.1"/>
    </source>
</evidence>
<dbReference type="OrthoDB" id="10521297at2759"/>